<keyword evidence="5" id="KW-1185">Reference proteome</keyword>
<gene>
    <name evidence="4" type="ORF">E0E05_09935</name>
</gene>
<comment type="subcellular location">
    <subcellularLocation>
        <location evidence="1">Periplasm</location>
    </subcellularLocation>
</comment>
<evidence type="ECO:0000313" key="4">
    <source>
        <dbReference type="EMBL" id="QBK30883.1"/>
    </source>
</evidence>
<reference evidence="4 5" key="1">
    <citation type="journal article" date="2017" name="Int. J. Syst. Evol. Microbiol.">
        <title>Roseitalea porphyridii gen. nov., sp. nov., isolated from a red alga, and reclassification of Hoeflea suaedae Chung et al. 2013 as Pseudohoeflea suaedae gen. nov., comb. nov.</title>
        <authorList>
            <person name="Hyeon J.W."/>
            <person name="Jeong S.E."/>
            <person name="Baek K."/>
            <person name="Jeon C.O."/>
        </authorList>
    </citation>
    <scope>NUCLEOTIDE SEQUENCE [LARGE SCALE GENOMIC DNA]</scope>
    <source>
        <strain evidence="4 5">MA7-20</strain>
    </source>
</reference>
<dbReference type="EMBL" id="CP036532">
    <property type="protein sequence ID" value="QBK30883.1"/>
    <property type="molecule type" value="Genomic_DNA"/>
</dbReference>
<dbReference type="Proteomes" id="UP000293719">
    <property type="component" value="Chromosome"/>
</dbReference>
<organism evidence="4 5">
    <name type="scientific">Roseitalea porphyridii</name>
    <dbReference type="NCBI Taxonomy" id="1852022"/>
    <lineage>
        <taxon>Bacteria</taxon>
        <taxon>Pseudomonadati</taxon>
        <taxon>Pseudomonadota</taxon>
        <taxon>Alphaproteobacteria</taxon>
        <taxon>Hyphomicrobiales</taxon>
        <taxon>Ahrensiaceae</taxon>
        <taxon>Roseitalea</taxon>
    </lineage>
</organism>
<dbReference type="SUPFAM" id="SSF53850">
    <property type="entry name" value="Periplasmic binding protein-like II"/>
    <property type="match status" value="1"/>
</dbReference>
<name>A0A4P6V1Y1_9HYPH</name>
<protein>
    <submittedName>
        <fullName evidence="4">Extracellular solute-binding protein</fullName>
    </submittedName>
</protein>
<dbReference type="PANTHER" id="PTHR43649:SF12">
    <property type="entry name" value="DIACETYLCHITOBIOSE BINDING PROTEIN DASA"/>
    <property type="match status" value="1"/>
</dbReference>
<accession>A0A4P6V1Y1</accession>
<dbReference type="Gene3D" id="3.40.190.10">
    <property type="entry name" value="Periplasmic binding protein-like II"/>
    <property type="match status" value="1"/>
</dbReference>
<dbReference type="InterPro" id="IPR006311">
    <property type="entry name" value="TAT_signal"/>
</dbReference>
<evidence type="ECO:0000256" key="1">
    <source>
        <dbReference type="ARBA" id="ARBA00004418"/>
    </source>
</evidence>
<evidence type="ECO:0000256" key="2">
    <source>
        <dbReference type="ARBA" id="ARBA00008520"/>
    </source>
</evidence>
<sequence length="503" mass="54044">MLIDRQFYNPAILGLPSRRIWHEDSEHLFALRTGRSGSGPPLCRGRMQKGRFAMKLTGSSHKGGASRRRVLQGMGAAGVAAAAGTFGLTSRAHAQQVTLRWWSPQSSPAQLAAYRAQIAAFEAANPDIKVMFEPTSDEGYATQLAAAFASGEVPHIVTHLPSFAVQTYYAEGLIEPFNDVIEAIGPDKYYEGANEVYKAADGNFVGTGIGNTAADMLWVRRDLMEQAGVDKIPVTWDELRSACQKMQGGGVFGAPLPYGLNSMTSLIFIGFIHRAGGSVFSPDLEVALDSQATYDALEFYASMRELSPPGATGYSWGESLTAFVSGATATGIYAGRVLANVTAQNPAIAGQVTNATYPRMSEDIPAWTFNDFPSVFIPAQADNKDAAKRFAAFLFEPPGYIEQLHAAPGHVLPVLRTISEDPAYQDNEIIEQFTEEVDLMAAAAAAGHNLGYETPQHESNAKAGEIIASNAIAEMVQRVVLNDEDPKAVVGATALRLEEIMNS</sequence>
<evidence type="ECO:0000313" key="5">
    <source>
        <dbReference type="Proteomes" id="UP000293719"/>
    </source>
</evidence>
<keyword evidence="3" id="KW-0574">Periplasm</keyword>
<dbReference type="PANTHER" id="PTHR43649">
    <property type="entry name" value="ARABINOSE-BINDING PROTEIN-RELATED"/>
    <property type="match status" value="1"/>
</dbReference>
<dbReference type="InterPro" id="IPR050490">
    <property type="entry name" value="Bact_solute-bd_prot1"/>
</dbReference>
<proteinExistence type="inferred from homology"/>
<evidence type="ECO:0000256" key="3">
    <source>
        <dbReference type="ARBA" id="ARBA00022764"/>
    </source>
</evidence>
<dbReference type="PROSITE" id="PS51318">
    <property type="entry name" value="TAT"/>
    <property type="match status" value="1"/>
</dbReference>
<dbReference type="GO" id="GO:0042597">
    <property type="term" value="C:periplasmic space"/>
    <property type="evidence" value="ECO:0007669"/>
    <property type="project" value="UniProtKB-SubCell"/>
</dbReference>
<dbReference type="InterPro" id="IPR006059">
    <property type="entry name" value="SBP"/>
</dbReference>
<dbReference type="AlphaFoldDB" id="A0A4P6V1Y1"/>
<dbReference type="Pfam" id="PF01547">
    <property type="entry name" value="SBP_bac_1"/>
    <property type="match status" value="1"/>
</dbReference>
<dbReference type="KEGG" id="rpod:E0E05_09935"/>
<comment type="similarity">
    <text evidence="2">Belongs to the bacterial solute-binding protein 1 family.</text>
</comment>